<feature type="domain" description="Fido" evidence="3">
    <location>
        <begin position="120"/>
        <end position="276"/>
    </location>
</feature>
<dbReference type="PANTHER" id="PTHR13504">
    <property type="entry name" value="FIDO DOMAIN-CONTAINING PROTEIN DDB_G0283145"/>
    <property type="match status" value="1"/>
</dbReference>
<keyword evidence="5" id="KW-1185">Reference proteome</keyword>
<dbReference type="Gene3D" id="1.10.10.10">
    <property type="entry name" value="Winged helix-like DNA-binding domain superfamily/Winged helix DNA-binding domain"/>
    <property type="match status" value="1"/>
</dbReference>
<dbReference type="RefSeq" id="WP_168054019.1">
    <property type="nucleotide sequence ID" value="NZ_JAAOZT010000003.1"/>
</dbReference>
<dbReference type="InterPro" id="IPR036388">
    <property type="entry name" value="WH-like_DNA-bd_sf"/>
</dbReference>
<dbReference type="EMBL" id="JACHHQ010000007">
    <property type="protein sequence ID" value="MBB5201559.1"/>
    <property type="molecule type" value="Genomic_DNA"/>
</dbReference>
<dbReference type="GO" id="GO:0005524">
    <property type="term" value="F:ATP binding"/>
    <property type="evidence" value="ECO:0007669"/>
    <property type="project" value="UniProtKB-KW"/>
</dbReference>
<evidence type="ECO:0000313" key="5">
    <source>
        <dbReference type="Proteomes" id="UP000571084"/>
    </source>
</evidence>
<feature type="binding site" evidence="2">
    <location>
        <begin position="253"/>
        <end position="254"/>
    </location>
    <ligand>
        <name>ATP</name>
        <dbReference type="ChEBI" id="CHEBI:30616"/>
    </ligand>
</feature>
<name>A0A840RYW3_9BURK</name>
<reference evidence="4 5" key="1">
    <citation type="submission" date="2020-08" db="EMBL/GenBank/DDBJ databases">
        <title>Genomic Encyclopedia of Type Strains, Phase IV (KMG-IV): sequencing the most valuable type-strain genomes for metagenomic binning, comparative biology and taxonomic classification.</title>
        <authorList>
            <person name="Goeker M."/>
        </authorList>
    </citation>
    <scope>NUCLEOTIDE SEQUENCE [LARGE SCALE GENOMIC DNA]</scope>
    <source>
        <strain evidence="4 5">DSM 23240</strain>
    </source>
</reference>
<dbReference type="Pfam" id="PF02661">
    <property type="entry name" value="Fic"/>
    <property type="match status" value="1"/>
</dbReference>
<feature type="active site" evidence="1">
    <location>
        <position position="211"/>
    </location>
</feature>
<dbReference type="Proteomes" id="UP000571084">
    <property type="component" value="Unassembled WGS sequence"/>
</dbReference>
<dbReference type="PROSITE" id="PS51459">
    <property type="entry name" value="FIDO"/>
    <property type="match status" value="1"/>
</dbReference>
<dbReference type="PANTHER" id="PTHR13504:SF33">
    <property type="entry name" value="FIC FAMILY PROTEIN"/>
    <property type="match status" value="1"/>
</dbReference>
<dbReference type="InterPro" id="IPR040198">
    <property type="entry name" value="Fido_containing"/>
</dbReference>
<dbReference type="AlphaFoldDB" id="A0A840RYW3"/>
<evidence type="ECO:0000313" key="4">
    <source>
        <dbReference type="EMBL" id="MBB5201559.1"/>
    </source>
</evidence>
<comment type="caution">
    <text evidence="4">The sequence shown here is derived from an EMBL/GenBank/DDBJ whole genome shotgun (WGS) entry which is preliminary data.</text>
</comment>
<keyword evidence="2" id="KW-0547">Nucleotide-binding</keyword>
<dbReference type="InterPro" id="IPR036597">
    <property type="entry name" value="Fido-like_dom_sf"/>
</dbReference>
<dbReference type="InterPro" id="IPR025230">
    <property type="entry name" value="DUF4172"/>
</dbReference>
<dbReference type="Pfam" id="PF13776">
    <property type="entry name" value="DUF4172"/>
    <property type="match status" value="1"/>
</dbReference>
<dbReference type="InterPro" id="IPR003812">
    <property type="entry name" value="Fido"/>
</dbReference>
<protein>
    <submittedName>
        <fullName evidence="4">Fic family protein</fullName>
    </submittedName>
</protein>
<evidence type="ECO:0000256" key="2">
    <source>
        <dbReference type="PIRSR" id="PIRSR640198-2"/>
    </source>
</evidence>
<proteinExistence type="predicted"/>
<accession>A0A840RYW3</accession>
<keyword evidence="2" id="KW-0067">ATP-binding</keyword>
<dbReference type="SUPFAM" id="SSF140931">
    <property type="entry name" value="Fic-like"/>
    <property type="match status" value="1"/>
</dbReference>
<feature type="binding site" evidence="2">
    <location>
        <begin position="215"/>
        <end position="222"/>
    </location>
    <ligand>
        <name>ATP</name>
        <dbReference type="ChEBI" id="CHEBI:30616"/>
    </ligand>
</feature>
<dbReference type="Gene3D" id="1.10.3290.10">
    <property type="entry name" value="Fido-like domain"/>
    <property type="match status" value="1"/>
</dbReference>
<sequence>MNAPHQRAYVWQHSSWPAWEYDSEVISASLTQARLQQGKVLGKAQVIDMSGDALTQVVNDIWVQEVLATAAIEGHKLDFDQVRSSVMRKLGMATAGPSPRHVDGLVDVMHDAIQNFSVPLDFDRLFRWQSALFPGGTSGIQRIEVGKFRTCQDPMQIVSGRPGKEVVHYRAPDSRQVPQEMAQFLAWFNKPSEIEGIVRAAITHLWFETIHPFEDGNGRVGRAIMDMAIAQDAQSAVRLYSMSRQLQENRTAYYDALKAAQTGNLDITPWIDWFAKQFALACIKSERIIDQALEKAAYWAKHVTHSFNARQRKALQKLLDAGDGGFLGGLTAEKYCKITGVSKATATRDLSHLLQQEALVVRGVGKATKYYINVSGWHQKGSDEGAIV</sequence>
<evidence type="ECO:0000259" key="3">
    <source>
        <dbReference type="PROSITE" id="PS51459"/>
    </source>
</evidence>
<gene>
    <name evidence="4" type="ORF">HNR39_003412</name>
</gene>
<organism evidence="4 5">
    <name type="scientific">Glaciimonas immobilis</name>
    <dbReference type="NCBI Taxonomy" id="728004"/>
    <lineage>
        <taxon>Bacteria</taxon>
        <taxon>Pseudomonadati</taxon>
        <taxon>Pseudomonadota</taxon>
        <taxon>Betaproteobacteria</taxon>
        <taxon>Burkholderiales</taxon>
        <taxon>Oxalobacteraceae</taxon>
        <taxon>Glaciimonas</taxon>
    </lineage>
</organism>
<evidence type="ECO:0000256" key="1">
    <source>
        <dbReference type="PIRSR" id="PIRSR640198-1"/>
    </source>
</evidence>